<dbReference type="InterPro" id="IPR036721">
    <property type="entry name" value="RCK_C_sf"/>
</dbReference>
<evidence type="ECO:0000256" key="6">
    <source>
        <dbReference type="ARBA" id="ARBA00023136"/>
    </source>
</evidence>
<protein>
    <submittedName>
        <fullName evidence="9">Potassium transporter TrkA</fullName>
    </submittedName>
</protein>
<dbReference type="FunFam" id="3.30.70.1450:FF:000009">
    <property type="entry name" value="SLC13 family permease"/>
    <property type="match status" value="1"/>
</dbReference>
<gene>
    <name evidence="9" type="ORF">SAHL_15305</name>
</gene>
<dbReference type="SUPFAM" id="SSF116726">
    <property type="entry name" value="TrkA C-terminal domain-like"/>
    <property type="match status" value="2"/>
</dbReference>
<keyword evidence="2" id="KW-0813">Transport</keyword>
<sequence>MTLAAGITLGVLVAVLGTLAATRLAADLVLMAGLVTLLVTGVIDPDQAFAGFSNPGVITIGALYIVVAGLRDTGATQLLVANLLRRPRSIGHAQRQLMLPTTFMSAFLNNTPVVAALIPVINDWARKHELPVSRLMMPLSFAAILGGTCTLIGTSTNLLINALLIERGVSDGLGMFELAWVGVPVAIAGIVFIIATSRWLLPNRDAAITELENPREYSVEMMVAADGPLPGQTIEQAGLRQLPGMYLAEIERDGNILAAVSPRQPLQANDRLVFVGIVDSVVDLQKIRGLLPATRQIFKLDAPRPQRVLIEAVVSGSCPLIGRTIRASGFRTQYNAVVLAVARDGERLNRKIGDIELRPGDTLLLEARPSFVQQQRHSKDFFLVSQIENSNPPEHQKAYAAIGVVGVVVGTVALGLISILKASLLGAAAMLLIRCTTPDSARRTLDWSLLIAISAAIGIGAAVEDTGLAQGFARALVSLAGQNPYAVMASLFVTTVSISAVVTNNAAAVIMFPIAISLAGGFDASAMPYAIVVIVGASASFLTPIGYQTNLMVYGPGGYRFTDFLRLGAPLTALVGVMTIAIVPWVWPLGG</sequence>
<dbReference type="GO" id="GO:0005886">
    <property type="term" value="C:plasma membrane"/>
    <property type="evidence" value="ECO:0007669"/>
    <property type="project" value="TreeGrafter"/>
</dbReference>
<feature type="domain" description="RCK C-terminal" evidence="8">
    <location>
        <begin position="295"/>
        <end position="381"/>
    </location>
</feature>
<accession>A0A423PHN8</accession>
<evidence type="ECO:0000256" key="5">
    <source>
        <dbReference type="ARBA" id="ARBA00022989"/>
    </source>
</evidence>
<keyword evidence="6 7" id="KW-0472">Membrane</keyword>
<name>A0A423PHN8_9GAMM</name>
<dbReference type="InterPro" id="IPR006037">
    <property type="entry name" value="RCK_C"/>
</dbReference>
<feature type="transmembrane region" description="Helical" evidence="7">
    <location>
        <begin position="567"/>
        <end position="587"/>
    </location>
</feature>
<keyword evidence="3 7" id="KW-0812">Transmembrane</keyword>
<dbReference type="Proteomes" id="UP000285123">
    <property type="component" value="Unassembled WGS sequence"/>
</dbReference>
<keyword evidence="5 7" id="KW-1133">Transmembrane helix</keyword>
<feature type="transmembrane region" description="Helical" evidence="7">
    <location>
        <begin position="483"/>
        <end position="516"/>
    </location>
</feature>
<dbReference type="AlphaFoldDB" id="A0A423PHN8"/>
<dbReference type="PROSITE" id="PS51202">
    <property type="entry name" value="RCK_C"/>
    <property type="match status" value="2"/>
</dbReference>
<feature type="transmembrane region" description="Helical" evidence="7">
    <location>
        <begin position="177"/>
        <end position="201"/>
    </location>
</feature>
<dbReference type="InterPro" id="IPR031312">
    <property type="entry name" value="Na/sul_symport_CS"/>
</dbReference>
<dbReference type="GO" id="GO:0008324">
    <property type="term" value="F:monoatomic cation transmembrane transporter activity"/>
    <property type="evidence" value="ECO:0007669"/>
    <property type="project" value="InterPro"/>
</dbReference>
<dbReference type="PANTHER" id="PTHR43652:SF2">
    <property type="entry name" value="BASIC AMINO ACID ANTIPORTER YFCC-RELATED"/>
    <property type="match status" value="1"/>
</dbReference>
<dbReference type="OrthoDB" id="9809303at2"/>
<organism evidence="9 10">
    <name type="scientific">Salinisphaera orenii YIM 95161</name>
    <dbReference type="NCBI Taxonomy" id="1051139"/>
    <lineage>
        <taxon>Bacteria</taxon>
        <taxon>Pseudomonadati</taxon>
        <taxon>Pseudomonadota</taxon>
        <taxon>Gammaproteobacteria</taxon>
        <taxon>Salinisphaerales</taxon>
        <taxon>Salinisphaeraceae</taxon>
        <taxon>Salinisphaera</taxon>
    </lineage>
</organism>
<feature type="transmembrane region" description="Helical" evidence="7">
    <location>
        <begin position="444"/>
        <end position="463"/>
    </location>
</feature>
<feature type="transmembrane region" description="Helical" evidence="7">
    <location>
        <begin position="528"/>
        <end position="547"/>
    </location>
</feature>
<proteinExistence type="predicted"/>
<evidence type="ECO:0000313" key="9">
    <source>
        <dbReference type="EMBL" id="ROO25142.1"/>
    </source>
</evidence>
<dbReference type="PANTHER" id="PTHR43652">
    <property type="entry name" value="BASIC AMINO ACID ANTIPORTER YFCC-RELATED"/>
    <property type="match status" value="1"/>
</dbReference>
<feature type="transmembrane region" description="Helical" evidence="7">
    <location>
        <begin position="399"/>
        <end position="432"/>
    </location>
</feature>
<dbReference type="InterPro" id="IPR051679">
    <property type="entry name" value="DASS-Related_Transporters"/>
</dbReference>
<evidence type="ECO:0000313" key="10">
    <source>
        <dbReference type="Proteomes" id="UP000285123"/>
    </source>
</evidence>
<dbReference type="PROSITE" id="PS01271">
    <property type="entry name" value="NA_SULFATE"/>
    <property type="match status" value="1"/>
</dbReference>
<dbReference type="Pfam" id="PF02080">
    <property type="entry name" value="TrkA_C"/>
    <property type="match status" value="2"/>
</dbReference>
<dbReference type="RefSeq" id="WP_123592268.1">
    <property type="nucleotide sequence ID" value="NZ_AYKF01000121.1"/>
</dbReference>
<evidence type="ECO:0000256" key="1">
    <source>
        <dbReference type="ARBA" id="ARBA00004141"/>
    </source>
</evidence>
<evidence type="ECO:0000256" key="3">
    <source>
        <dbReference type="ARBA" id="ARBA00022692"/>
    </source>
</evidence>
<feature type="transmembrane region" description="Helical" evidence="7">
    <location>
        <begin position="141"/>
        <end position="165"/>
    </location>
</feature>
<feature type="domain" description="RCK C-terminal" evidence="8">
    <location>
        <begin position="206"/>
        <end position="290"/>
    </location>
</feature>
<evidence type="ECO:0000256" key="4">
    <source>
        <dbReference type="ARBA" id="ARBA00022737"/>
    </source>
</evidence>
<dbReference type="InterPro" id="IPR004680">
    <property type="entry name" value="Cit_transptr-like_dom"/>
</dbReference>
<reference evidence="9 10" key="1">
    <citation type="submission" date="2013-10" db="EMBL/GenBank/DDBJ databases">
        <title>Salinisphaera halophila YIM 95161 Genome Sequencing.</title>
        <authorList>
            <person name="Lai Q."/>
            <person name="Li C."/>
            <person name="Shao Z."/>
        </authorList>
    </citation>
    <scope>NUCLEOTIDE SEQUENCE [LARGE SCALE GENOMIC DNA]</scope>
    <source>
        <strain evidence="9 10">YIM 95161</strain>
    </source>
</reference>
<evidence type="ECO:0000256" key="2">
    <source>
        <dbReference type="ARBA" id="ARBA00022448"/>
    </source>
</evidence>
<dbReference type="EMBL" id="AYKF01000121">
    <property type="protein sequence ID" value="ROO25142.1"/>
    <property type="molecule type" value="Genomic_DNA"/>
</dbReference>
<evidence type="ECO:0000256" key="7">
    <source>
        <dbReference type="SAM" id="Phobius"/>
    </source>
</evidence>
<evidence type="ECO:0000259" key="8">
    <source>
        <dbReference type="PROSITE" id="PS51202"/>
    </source>
</evidence>
<dbReference type="GO" id="GO:0006813">
    <property type="term" value="P:potassium ion transport"/>
    <property type="evidence" value="ECO:0007669"/>
    <property type="project" value="InterPro"/>
</dbReference>
<dbReference type="Gene3D" id="3.30.70.1450">
    <property type="entry name" value="Regulator of K+ conductance, C-terminal domain"/>
    <property type="match status" value="2"/>
</dbReference>
<comment type="subcellular location">
    <subcellularLocation>
        <location evidence="1">Membrane</location>
        <topology evidence="1">Multi-pass membrane protein</topology>
    </subcellularLocation>
</comment>
<feature type="transmembrane region" description="Helical" evidence="7">
    <location>
        <begin position="49"/>
        <end position="70"/>
    </location>
</feature>
<dbReference type="Pfam" id="PF03600">
    <property type="entry name" value="CitMHS"/>
    <property type="match status" value="1"/>
</dbReference>
<comment type="caution">
    <text evidence="9">The sequence shown here is derived from an EMBL/GenBank/DDBJ whole genome shotgun (WGS) entry which is preliminary data.</text>
</comment>
<keyword evidence="4" id="KW-0677">Repeat</keyword>